<sequence length="89" mass="9944">MSIGEGVNQNNQNSDTEIHAVQRSVMEALITTICDAISATSIILTSEEENHNEQQGKIDDLKNMIQQVSNLTEKVKNLNQQIYKSKDIV</sequence>
<name>A0ABU8F9K7_9BACI</name>
<comment type="caution">
    <text evidence="2">The sequence shown here is derived from an EMBL/GenBank/DDBJ whole genome shotgun (WGS) entry which is preliminary data.</text>
</comment>
<organism evidence="2 3">
    <name type="scientific">Psychrobacillus mangrovi</name>
    <dbReference type="NCBI Taxonomy" id="3117745"/>
    <lineage>
        <taxon>Bacteria</taxon>
        <taxon>Bacillati</taxon>
        <taxon>Bacillota</taxon>
        <taxon>Bacilli</taxon>
        <taxon>Bacillales</taxon>
        <taxon>Bacillaceae</taxon>
        <taxon>Psychrobacillus</taxon>
    </lineage>
</organism>
<dbReference type="Proteomes" id="UP001364890">
    <property type="component" value="Unassembled WGS sequence"/>
</dbReference>
<evidence type="ECO:0000313" key="3">
    <source>
        <dbReference type="Proteomes" id="UP001364890"/>
    </source>
</evidence>
<proteinExistence type="predicted"/>
<keyword evidence="1" id="KW-0175">Coiled coil</keyword>
<keyword evidence="3" id="KW-1185">Reference proteome</keyword>
<evidence type="ECO:0000313" key="2">
    <source>
        <dbReference type="EMBL" id="MEI4771665.1"/>
    </source>
</evidence>
<dbReference type="RefSeq" id="WP_336499211.1">
    <property type="nucleotide sequence ID" value="NZ_JBAWSY010000024.1"/>
</dbReference>
<accession>A0ABU8F9K7</accession>
<evidence type="ECO:0000256" key="1">
    <source>
        <dbReference type="SAM" id="Coils"/>
    </source>
</evidence>
<protein>
    <submittedName>
        <fullName evidence="2">Uncharacterized protein</fullName>
    </submittedName>
</protein>
<feature type="coiled-coil region" evidence="1">
    <location>
        <begin position="44"/>
        <end position="81"/>
    </location>
</feature>
<dbReference type="EMBL" id="JBAWSY010000024">
    <property type="protein sequence ID" value="MEI4771665.1"/>
    <property type="molecule type" value="Genomic_DNA"/>
</dbReference>
<reference evidence="2 3" key="1">
    <citation type="submission" date="2024-01" db="EMBL/GenBank/DDBJ databases">
        <title>Seven novel Bacillus-like species.</title>
        <authorList>
            <person name="Liu G."/>
        </authorList>
    </citation>
    <scope>NUCLEOTIDE SEQUENCE [LARGE SCALE GENOMIC DNA]</scope>
    <source>
        <strain evidence="2 3">FJAT-51614</strain>
    </source>
</reference>
<gene>
    <name evidence="2" type="ORF">WAX74_18755</name>
</gene>